<dbReference type="InterPro" id="IPR036380">
    <property type="entry name" value="Isochorismatase-like_sf"/>
</dbReference>
<dbReference type="GO" id="GO:0019363">
    <property type="term" value="P:pyridine nucleotide biosynthetic process"/>
    <property type="evidence" value="ECO:0007669"/>
    <property type="project" value="UniProtKB-KW"/>
</dbReference>
<keyword evidence="3" id="KW-0479">Metal-binding</keyword>
<dbReference type="NCBIfam" id="NF008623">
    <property type="entry name" value="PRK11609.1"/>
    <property type="match status" value="1"/>
</dbReference>
<sequence>MRALLLIDIQNDFLPGGSLAVPGGEQILPLVNELQPQFELVVATQDWHPANHQSFASQHSGRQPFEQIDLHGLPQTLWPDHCVQTTPGAEFSAALDQHRIEAIFRKGTNPEIDSYSGFFDNGHRKSTGLADYLRGRGVQEVHLCGLAADFCVNFSALDALQEGFLVVFREEATRAISAEGYAQARQELQRRGAHMLSR</sequence>
<gene>
    <name evidence="10" type="ORF">SAMN06265337_1513</name>
</gene>
<dbReference type="Pfam" id="PF00857">
    <property type="entry name" value="Isochorismatase"/>
    <property type="match status" value="1"/>
</dbReference>
<dbReference type="SUPFAM" id="SSF52499">
    <property type="entry name" value="Isochorismatase-like hydrolases"/>
    <property type="match status" value="1"/>
</dbReference>
<dbReference type="PANTHER" id="PTHR11080:SF2">
    <property type="entry name" value="LD05707P"/>
    <property type="match status" value="1"/>
</dbReference>
<dbReference type="RefSeq" id="WP_088842744.1">
    <property type="nucleotide sequence ID" value="NZ_FYEW01000001.1"/>
</dbReference>
<comment type="pathway">
    <text evidence="5">Cofactor biosynthesis; nicotinate biosynthesis; nicotinate from nicotinamide: step 1/1.</text>
</comment>
<evidence type="ECO:0000256" key="3">
    <source>
        <dbReference type="ARBA" id="ARBA00022723"/>
    </source>
</evidence>
<evidence type="ECO:0000313" key="10">
    <source>
        <dbReference type="EMBL" id="SNC66146.1"/>
    </source>
</evidence>
<dbReference type="Gene3D" id="3.40.50.850">
    <property type="entry name" value="Isochorismatase-like"/>
    <property type="match status" value="1"/>
</dbReference>
<dbReference type="PANTHER" id="PTHR11080">
    <property type="entry name" value="PYRAZINAMIDASE/NICOTINAMIDASE"/>
    <property type="match status" value="1"/>
</dbReference>
<dbReference type="InterPro" id="IPR000868">
    <property type="entry name" value="Isochorismatase-like_dom"/>
</dbReference>
<keyword evidence="2" id="KW-0662">Pyridine nucleotide biosynthesis</keyword>
<dbReference type="GO" id="GO:0046872">
    <property type="term" value="F:metal ion binding"/>
    <property type="evidence" value="ECO:0007669"/>
    <property type="project" value="UniProtKB-KW"/>
</dbReference>
<dbReference type="Proteomes" id="UP000198131">
    <property type="component" value="Unassembled WGS sequence"/>
</dbReference>
<accession>A0A212TJY3</accession>
<dbReference type="EMBL" id="FYEW01000001">
    <property type="protein sequence ID" value="SNC66146.1"/>
    <property type="molecule type" value="Genomic_DNA"/>
</dbReference>
<evidence type="ECO:0000256" key="2">
    <source>
        <dbReference type="ARBA" id="ARBA00022642"/>
    </source>
</evidence>
<evidence type="ECO:0000259" key="9">
    <source>
        <dbReference type="Pfam" id="PF00857"/>
    </source>
</evidence>
<evidence type="ECO:0000256" key="1">
    <source>
        <dbReference type="ARBA" id="ARBA00006336"/>
    </source>
</evidence>
<evidence type="ECO:0000256" key="6">
    <source>
        <dbReference type="ARBA" id="ARBA00039017"/>
    </source>
</evidence>
<dbReference type="InterPro" id="IPR052347">
    <property type="entry name" value="Isochorismatase_Nicotinamidase"/>
</dbReference>
<feature type="domain" description="Isochorismatase-like" evidence="9">
    <location>
        <begin position="3"/>
        <end position="197"/>
    </location>
</feature>
<protein>
    <recommendedName>
        <fullName evidence="8">Nicotinamidase</fullName>
        <ecNumber evidence="6">3.5.1.19</ecNumber>
    </recommendedName>
    <alternativeName>
        <fullName evidence="7">Nicotinamide deamidase</fullName>
    </alternativeName>
</protein>
<evidence type="ECO:0000313" key="11">
    <source>
        <dbReference type="Proteomes" id="UP000198131"/>
    </source>
</evidence>
<name>A0A212TJY3_9BACT</name>
<evidence type="ECO:0000256" key="4">
    <source>
        <dbReference type="ARBA" id="ARBA00022801"/>
    </source>
</evidence>
<evidence type="ECO:0000256" key="5">
    <source>
        <dbReference type="ARBA" id="ARBA00037900"/>
    </source>
</evidence>
<dbReference type="EC" id="3.5.1.19" evidence="6"/>
<keyword evidence="4" id="KW-0378">Hydrolase</keyword>
<proteinExistence type="inferred from homology"/>
<reference evidence="11" key="1">
    <citation type="submission" date="2017-06" db="EMBL/GenBank/DDBJ databases">
        <authorList>
            <person name="Varghese N."/>
            <person name="Submissions S."/>
        </authorList>
    </citation>
    <scope>NUCLEOTIDE SEQUENCE [LARGE SCALE GENOMIC DNA]</scope>
    <source>
        <strain evidence="11">DSM 11116</strain>
    </source>
</reference>
<comment type="similarity">
    <text evidence="1">Belongs to the isochorismatase family.</text>
</comment>
<dbReference type="FunFam" id="3.40.50.850:FF:000006">
    <property type="entry name" value="Bifunctional pyrazinamidase/nicotinamidase"/>
    <property type="match status" value="1"/>
</dbReference>
<organism evidence="10 11">
    <name type="scientific">Hymenobacter gelipurpurascens</name>
    <dbReference type="NCBI Taxonomy" id="89968"/>
    <lineage>
        <taxon>Bacteria</taxon>
        <taxon>Pseudomonadati</taxon>
        <taxon>Bacteroidota</taxon>
        <taxon>Cytophagia</taxon>
        <taxon>Cytophagales</taxon>
        <taxon>Hymenobacteraceae</taxon>
        <taxon>Hymenobacter</taxon>
    </lineage>
</organism>
<dbReference type="GO" id="GO:0008936">
    <property type="term" value="F:nicotinamidase activity"/>
    <property type="evidence" value="ECO:0007669"/>
    <property type="project" value="UniProtKB-EC"/>
</dbReference>
<evidence type="ECO:0000256" key="7">
    <source>
        <dbReference type="ARBA" id="ARBA00043224"/>
    </source>
</evidence>
<keyword evidence="11" id="KW-1185">Reference proteome</keyword>
<evidence type="ECO:0000256" key="8">
    <source>
        <dbReference type="ARBA" id="ARBA00072277"/>
    </source>
</evidence>
<dbReference type="CDD" id="cd01011">
    <property type="entry name" value="nicotinamidase"/>
    <property type="match status" value="1"/>
</dbReference>
<dbReference type="OrthoDB" id="9791276at2"/>
<dbReference type="AlphaFoldDB" id="A0A212TJY3"/>